<comment type="pathway">
    <text evidence="3">One-carbon metabolism; methylamine degradation.</text>
</comment>
<evidence type="ECO:0000256" key="4">
    <source>
        <dbReference type="ARBA" id="ARBA00019078"/>
    </source>
</evidence>
<feature type="domain" description="Methylamine utilisation protein MauE" evidence="9">
    <location>
        <begin position="120"/>
        <end position="245"/>
    </location>
</feature>
<feature type="transmembrane region" description="Helical" evidence="8">
    <location>
        <begin position="224"/>
        <end position="246"/>
    </location>
</feature>
<dbReference type="RefSeq" id="WP_070116392.1">
    <property type="nucleotide sequence ID" value="NZ_MASR01000001.1"/>
</dbReference>
<dbReference type="Pfam" id="PF07291">
    <property type="entry name" value="MauE"/>
    <property type="match status" value="1"/>
</dbReference>
<evidence type="ECO:0000256" key="7">
    <source>
        <dbReference type="ARBA" id="ARBA00023136"/>
    </source>
</evidence>
<evidence type="ECO:0000256" key="6">
    <source>
        <dbReference type="ARBA" id="ARBA00022989"/>
    </source>
</evidence>
<dbReference type="STRING" id="1524254.PHACT_06220"/>
<dbReference type="GO" id="GO:0030416">
    <property type="term" value="P:methylamine metabolic process"/>
    <property type="evidence" value="ECO:0007669"/>
    <property type="project" value="InterPro"/>
</dbReference>
<dbReference type="EMBL" id="MASR01000001">
    <property type="protein sequence ID" value="OFE12783.1"/>
    <property type="molecule type" value="Genomic_DNA"/>
</dbReference>
<evidence type="ECO:0000313" key="10">
    <source>
        <dbReference type="EMBL" id="OFE12783.1"/>
    </source>
</evidence>
<protein>
    <recommendedName>
        <fullName evidence="4">Methylamine utilization protein MauE</fullName>
    </recommendedName>
</protein>
<comment type="caution">
    <text evidence="10">The sequence shown here is derived from an EMBL/GenBank/DDBJ whole genome shotgun (WGS) entry which is preliminary data.</text>
</comment>
<keyword evidence="11" id="KW-1185">Reference proteome</keyword>
<reference evidence="11" key="1">
    <citation type="submission" date="2016-07" db="EMBL/GenBank/DDBJ databases">
        <authorList>
            <person name="Florea S."/>
            <person name="Webb J.S."/>
            <person name="Jaromczyk J."/>
            <person name="Schardl C.L."/>
        </authorList>
    </citation>
    <scope>NUCLEOTIDE SEQUENCE [LARGE SCALE GENOMIC DNA]</scope>
    <source>
        <strain evidence="11">KCTC 42131</strain>
    </source>
</reference>
<keyword evidence="6 8" id="KW-1133">Transmembrane helix</keyword>
<dbReference type="AlphaFoldDB" id="A0A1E8CK48"/>
<evidence type="ECO:0000256" key="3">
    <source>
        <dbReference type="ARBA" id="ARBA00004856"/>
    </source>
</evidence>
<name>A0A1E8CK48_9GAMM</name>
<feature type="transmembrane region" description="Helical" evidence="8">
    <location>
        <begin position="150"/>
        <end position="170"/>
    </location>
</feature>
<accession>A0A1E8CK48</accession>
<proteinExistence type="predicted"/>
<dbReference type="OrthoDB" id="9800621at2"/>
<feature type="transmembrane region" description="Helical" evidence="8">
    <location>
        <begin position="182"/>
        <end position="203"/>
    </location>
</feature>
<evidence type="ECO:0000259" key="9">
    <source>
        <dbReference type="Pfam" id="PF07291"/>
    </source>
</evidence>
<feature type="transmembrane region" description="Helical" evidence="8">
    <location>
        <begin position="120"/>
        <end position="138"/>
    </location>
</feature>
<gene>
    <name evidence="10" type="ORF">PHACT_06220</name>
</gene>
<keyword evidence="7 8" id="KW-0472">Membrane</keyword>
<sequence>MADNKEHTATLHRMVMDKHLCPFGLKSLDLLKRKGYQVDDRHLTSREETDAFKAEHQVDTTPQTFIDGQRIGGYEALRKHFGMAPEKKEGVTYVPVLAIFVSAFAMSLALIWNIRGAPQLIPVLEWFVAITMCVLAIQKLRDLTAFSNQFIVYDLLAMRVVRYAYVYPFAEFYVGVGMLAGLSAWLVYPVALLIGGIGAVSVFKAVYIDKRELKCACVGGNSNVPLGFVSLTENLFMILAAVWMWVR</sequence>
<feature type="transmembrane region" description="Helical" evidence="8">
    <location>
        <begin position="93"/>
        <end position="114"/>
    </location>
</feature>
<organism evidence="10 11">
    <name type="scientific">Pseudohongiella acticola</name>
    <dbReference type="NCBI Taxonomy" id="1524254"/>
    <lineage>
        <taxon>Bacteria</taxon>
        <taxon>Pseudomonadati</taxon>
        <taxon>Pseudomonadota</taxon>
        <taxon>Gammaproteobacteria</taxon>
        <taxon>Pseudomonadales</taxon>
        <taxon>Pseudohongiellaceae</taxon>
        <taxon>Pseudohongiella</taxon>
    </lineage>
</organism>
<evidence type="ECO:0000313" key="11">
    <source>
        <dbReference type="Proteomes" id="UP000175669"/>
    </source>
</evidence>
<comment type="subcellular location">
    <subcellularLocation>
        <location evidence="2">Membrane</location>
        <topology evidence="2">Multi-pass membrane protein</topology>
    </subcellularLocation>
</comment>
<keyword evidence="5 8" id="KW-0812">Transmembrane</keyword>
<evidence type="ECO:0000256" key="5">
    <source>
        <dbReference type="ARBA" id="ARBA00022692"/>
    </source>
</evidence>
<dbReference type="SUPFAM" id="SSF52833">
    <property type="entry name" value="Thioredoxin-like"/>
    <property type="match status" value="1"/>
</dbReference>
<dbReference type="Proteomes" id="UP000175669">
    <property type="component" value="Unassembled WGS sequence"/>
</dbReference>
<dbReference type="Gene3D" id="3.40.30.10">
    <property type="entry name" value="Glutaredoxin"/>
    <property type="match status" value="1"/>
</dbReference>
<dbReference type="PROSITE" id="PS51354">
    <property type="entry name" value="GLUTAREDOXIN_2"/>
    <property type="match status" value="1"/>
</dbReference>
<dbReference type="InterPro" id="IPR036249">
    <property type="entry name" value="Thioredoxin-like_sf"/>
</dbReference>
<evidence type="ECO:0000256" key="1">
    <source>
        <dbReference type="ARBA" id="ARBA00003475"/>
    </source>
</evidence>
<evidence type="ECO:0000256" key="8">
    <source>
        <dbReference type="SAM" id="Phobius"/>
    </source>
</evidence>
<dbReference type="InterPro" id="IPR009908">
    <property type="entry name" value="Methylamine_util_MauE"/>
</dbReference>
<evidence type="ECO:0000256" key="2">
    <source>
        <dbReference type="ARBA" id="ARBA00004141"/>
    </source>
</evidence>
<dbReference type="GO" id="GO:0016020">
    <property type="term" value="C:membrane"/>
    <property type="evidence" value="ECO:0007669"/>
    <property type="project" value="UniProtKB-SubCell"/>
</dbReference>
<comment type="function">
    <text evidence="1">May be specifically involved in the processing, transport, and/or maturation of the MADH beta-subunit.</text>
</comment>